<proteinExistence type="predicted"/>
<protein>
    <submittedName>
        <fullName evidence="1">7175_t:CDS:1</fullName>
    </submittedName>
</protein>
<keyword evidence="2" id="KW-1185">Reference proteome</keyword>
<evidence type="ECO:0000313" key="2">
    <source>
        <dbReference type="Proteomes" id="UP000789702"/>
    </source>
</evidence>
<comment type="caution">
    <text evidence="1">The sequence shown here is derived from an EMBL/GenBank/DDBJ whole genome shotgun (WGS) entry which is preliminary data.</text>
</comment>
<gene>
    <name evidence="1" type="ORF">DHETER_LOCUS7316</name>
</gene>
<dbReference type="Proteomes" id="UP000789702">
    <property type="component" value="Unassembled WGS sequence"/>
</dbReference>
<organism evidence="1 2">
    <name type="scientific">Dentiscutata heterogama</name>
    <dbReference type="NCBI Taxonomy" id="1316150"/>
    <lineage>
        <taxon>Eukaryota</taxon>
        <taxon>Fungi</taxon>
        <taxon>Fungi incertae sedis</taxon>
        <taxon>Mucoromycota</taxon>
        <taxon>Glomeromycotina</taxon>
        <taxon>Glomeromycetes</taxon>
        <taxon>Diversisporales</taxon>
        <taxon>Gigasporaceae</taxon>
        <taxon>Dentiscutata</taxon>
    </lineage>
</organism>
<dbReference type="EMBL" id="CAJVPU010010157">
    <property type="protein sequence ID" value="CAG8602766.1"/>
    <property type="molecule type" value="Genomic_DNA"/>
</dbReference>
<evidence type="ECO:0000313" key="1">
    <source>
        <dbReference type="EMBL" id="CAG8602766.1"/>
    </source>
</evidence>
<accession>A0ACA9MMW5</accession>
<name>A0ACA9MMW5_9GLOM</name>
<reference evidence="1" key="1">
    <citation type="submission" date="2021-06" db="EMBL/GenBank/DDBJ databases">
        <authorList>
            <person name="Kallberg Y."/>
            <person name="Tangrot J."/>
            <person name="Rosling A."/>
        </authorList>
    </citation>
    <scope>NUCLEOTIDE SEQUENCE</scope>
    <source>
        <strain evidence="1">IL203A</strain>
    </source>
</reference>
<sequence length="58" mass="6800">MHCAYQLAKLNKIKNEYNNFTTRFDEITVQETVDDSDCGSENEKCDDDNIENEDNMFT</sequence>